<dbReference type="Pfam" id="PF18758">
    <property type="entry name" value="KDZ"/>
    <property type="match status" value="1"/>
</dbReference>
<protein>
    <recommendedName>
        <fullName evidence="4">CxC1-like cysteine cluster associated with KDZ transposases domain-containing protein</fullName>
    </recommendedName>
</protein>
<keyword evidence="3" id="KW-1185">Reference proteome</keyword>
<comment type="caution">
    <text evidence="2">The sequence shown here is derived from an EMBL/GenBank/DDBJ whole genome shotgun (WGS) entry which is preliminary data.</text>
</comment>
<evidence type="ECO:0000313" key="3">
    <source>
        <dbReference type="Proteomes" id="UP000001861"/>
    </source>
</evidence>
<dbReference type="PANTHER" id="PTHR33096:SF1">
    <property type="entry name" value="CXC1-LIKE CYSTEINE CLUSTER ASSOCIATED WITH KDZ TRANSPOSASES DOMAIN-CONTAINING PROTEIN"/>
    <property type="match status" value="1"/>
</dbReference>
<dbReference type="EMBL" id="AACS02000017">
    <property type="protein sequence ID" value="EAU80350.2"/>
    <property type="molecule type" value="Genomic_DNA"/>
</dbReference>
<dbReference type="PANTHER" id="PTHR33096">
    <property type="entry name" value="CXC2 DOMAIN-CONTAINING PROTEIN"/>
    <property type="match status" value="1"/>
</dbReference>
<dbReference type="InParanoid" id="A8PHT9"/>
<accession>A8PHT9</accession>
<feature type="region of interest" description="Disordered" evidence="1">
    <location>
        <begin position="188"/>
        <end position="214"/>
    </location>
</feature>
<dbReference type="AlphaFoldDB" id="A8PHT9"/>
<dbReference type="RefSeq" id="XP_001841463.2">
    <property type="nucleotide sequence ID" value="XM_001841411.2"/>
</dbReference>
<gene>
    <name evidence="2" type="ORF">CC1G_12783</name>
</gene>
<dbReference type="eggNOG" id="ENOG502SIZ3">
    <property type="taxonomic scope" value="Eukaryota"/>
</dbReference>
<dbReference type="HOGENOM" id="CLU_004552_10_1_1"/>
<organism evidence="2 3">
    <name type="scientific">Coprinopsis cinerea (strain Okayama-7 / 130 / ATCC MYA-4618 / FGSC 9003)</name>
    <name type="common">Inky cap fungus</name>
    <name type="synonym">Hormographiella aspergillata</name>
    <dbReference type="NCBI Taxonomy" id="240176"/>
    <lineage>
        <taxon>Eukaryota</taxon>
        <taxon>Fungi</taxon>
        <taxon>Dikarya</taxon>
        <taxon>Basidiomycota</taxon>
        <taxon>Agaricomycotina</taxon>
        <taxon>Agaricomycetes</taxon>
        <taxon>Agaricomycetidae</taxon>
        <taxon>Agaricales</taxon>
        <taxon>Agaricineae</taxon>
        <taxon>Psathyrellaceae</taxon>
        <taxon>Coprinopsis</taxon>
    </lineage>
</organism>
<sequence length="826" mass="94328">MLDFIHELYARSALNLSAWSGSLEACLARQGYPIKGQDVLRRKMASTVKWYNYMVAQKEAVIDSVVWNASRDSLQVFNGESAWREGEDVCGEDLAFDAIEDQDNDWEDVGLDEPSRYLQDRCPLCFSSRRGTRECQSEVILCLDANFTQKRRNPARGEDRSPPLIHPFSVFLLQEEVSKAKAYVEGLRPSESRGATGPARTKPNTGAEEDSVDSGMRVPNSVLDGCLESFTAADEKRTKASTRLFADTGLMALLCRHDRPLWLVNMMSAGERQYYAIALLLKFFSHVPDDMTLGLLYDVACQLHRSCMKWGFLKEYHPRIRWSVSVFHAYGHQWACQLIYHPRKCDGFGLSDGEGCERFWAAIKILIPALRVSGYHQRLFAIDGLVAYLNAKSLRSLGRWLGRKWDHCQKKKAEGATLINKSGCPREVLSKYWEEQVESQTKPLAKASEHAAKRAVKEILALVKHRDGLKVQMAKITRQIRRNDTTVEMDMEDLVTLSLSLTTKINELNETIANRRRALGASAKDSLDRLSKSDFVKNRLNAAALKSRICNKLRGRKFELERLDRASRNPSSTDNKLQAQIQAQVSRHEPNILKLVKRYNDTVGVMESLIQQRKAPRNAIVPKRIPKERLFTLDVDDPIWDMRGLDDDDDGKAPPWLADDAVIHGIRGHLVVLRCEEEEERLVEERQHLQQWSRSVWKGLQTALALVSNDDLRWALVNRQNDLLSLIMEWSKDVVRIPGDDGDGWGPTERELRTHIYRVSQQEFAFNVGFDKVVTCQDNDHDDLALEDDEDEWYIEGDDELLEVVDGMYLGELYGQDTYDDMEDTL</sequence>
<name>A8PHT9_COPC7</name>
<dbReference type="VEuPathDB" id="FungiDB:CC1G_12783"/>
<dbReference type="STRING" id="240176.A8PHT9"/>
<dbReference type="KEGG" id="cci:CC1G_12783"/>
<proteinExistence type="predicted"/>
<dbReference type="InterPro" id="IPR040521">
    <property type="entry name" value="KDZ"/>
</dbReference>
<dbReference type="Proteomes" id="UP000001861">
    <property type="component" value="Unassembled WGS sequence"/>
</dbReference>
<dbReference type="OrthoDB" id="3237105at2759"/>
<dbReference type="GeneID" id="6018170"/>
<reference evidence="2 3" key="1">
    <citation type="journal article" date="2010" name="Proc. Natl. Acad. Sci. U.S.A.">
        <title>Insights into evolution of multicellular fungi from the assembled chromosomes of the mushroom Coprinopsis cinerea (Coprinus cinereus).</title>
        <authorList>
            <person name="Stajich J.E."/>
            <person name="Wilke S.K."/>
            <person name="Ahren D."/>
            <person name="Au C.H."/>
            <person name="Birren B.W."/>
            <person name="Borodovsky M."/>
            <person name="Burns C."/>
            <person name="Canback B."/>
            <person name="Casselton L.A."/>
            <person name="Cheng C.K."/>
            <person name="Deng J."/>
            <person name="Dietrich F.S."/>
            <person name="Fargo D.C."/>
            <person name="Farman M.L."/>
            <person name="Gathman A.C."/>
            <person name="Goldberg J."/>
            <person name="Guigo R."/>
            <person name="Hoegger P.J."/>
            <person name="Hooker J.B."/>
            <person name="Huggins A."/>
            <person name="James T.Y."/>
            <person name="Kamada T."/>
            <person name="Kilaru S."/>
            <person name="Kodira C."/>
            <person name="Kues U."/>
            <person name="Kupfer D."/>
            <person name="Kwan H.S."/>
            <person name="Lomsadze A."/>
            <person name="Li W."/>
            <person name="Lilly W.W."/>
            <person name="Ma L.J."/>
            <person name="Mackey A.J."/>
            <person name="Manning G."/>
            <person name="Martin F."/>
            <person name="Muraguchi H."/>
            <person name="Natvig D.O."/>
            <person name="Palmerini H."/>
            <person name="Ramesh M.A."/>
            <person name="Rehmeyer C.J."/>
            <person name="Roe B.A."/>
            <person name="Shenoy N."/>
            <person name="Stanke M."/>
            <person name="Ter-Hovhannisyan V."/>
            <person name="Tunlid A."/>
            <person name="Velagapudi R."/>
            <person name="Vision T.J."/>
            <person name="Zeng Q."/>
            <person name="Zolan M.E."/>
            <person name="Pukkila P.J."/>
        </authorList>
    </citation>
    <scope>NUCLEOTIDE SEQUENCE [LARGE SCALE GENOMIC DNA]</scope>
    <source>
        <strain evidence="3">Okayama-7 / 130 / ATCC MYA-4618 / FGSC 9003</strain>
    </source>
</reference>
<evidence type="ECO:0000313" key="2">
    <source>
        <dbReference type="EMBL" id="EAU80350.2"/>
    </source>
</evidence>
<evidence type="ECO:0000256" key="1">
    <source>
        <dbReference type="SAM" id="MobiDB-lite"/>
    </source>
</evidence>
<evidence type="ECO:0008006" key="4">
    <source>
        <dbReference type="Google" id="ProtNLM"/>
    </source>
</evidence>
<dbReference type="OMA" id="PSARNCE"/>